<gene>
    <name evidence="8 10" type="ORF">BDZ99DRAFT_460543</name>
</gene>
<dbReference type="GeneID" id="54460300"/>
<dbReference type="RefSeq" id="XP_033580238.1">
    <property type="nucleotide sequence ID" value="XM_033719407.1"/>
</dbReference>
<dbReference type="AlphaFoldDB" id="A0A6A6YZ44"/>
<dbReference type="EMBL" id="MU003696">
    <property type="protein sequence ID" value="KAF2813274.1"/>
    <property type="molecule type" value="Genomic_DNA"/>
</dbReference>
<dbReference type="Proteomes" id="UP000504636">
    <property type="component" value="Unplaced"/>
</dbReference>
<keyword evidence="4" id="KW-0804">Transcription</keyword>
<dbReference type="Pfam" id="PF00172">
    <property type="entry name" value="Zn_clus"/>
    <property type="match status" value="1"/>
</dbReference>
<keyword evidence="3" id="KW-0805">Transcription regulation</keyword>
<evidence type="ECO:0000313" key="8">
    <source>
        <dbReference type="EMBL" id="KAF2813274.1"/>
    </source>
</evidence>
<sequence>MSTPITRAKACKSCIKAKRRCTREYPICKRCITKQLNCHYDRLPNRSTAFPPKSTSQASLNTPSATDESHSPNASLASATEILQPQNIPSIIPLEAFTLPDQDPFFTPEDLGLAISHVTLKFYVREIRSWAEQWIAQGRTPFIHSHLYHSHLPACIQDAYSGCTLYFAKNERNEDMTFQILEGHVERLVRADAGEMSVHQHLARVQALLVSLILRLFDGDIRQRAMAELQLPRLESWTSDMWNAALATLPGLQSDSASQYSISNSIEEEWRDWALQESVRRTWLTSSITACVYLTMKQGWSGCPGGVKFNAQRALWEAESSWQWARPFKDTQKANLWIDTWDIASLMERCGAEEVDAFGRLILVISIGLEKAEAWTGVESRRKALH</sequence>
<dbReference type="InterPro" id="IPR001138">
    <property type="entry name" value="Zn2Cys6_DnaBD"/>
</dbReference>
<evidence type="ECO:0000259" key="7">
    <source>
        <dbReference type="PROSITE" id="PS50048"/>
    </source>
</evidence>
<reference evidence="8 10" key="1">
    <citation type="journal article" date="2020" name="Stud. Mycol.">
        <title>101 Dothideomycetes genomes: a test case for predicting lifestyles and emergence of pathogens.</title>
        <authorList>
            <person name="Haridas S."/>
            <person name="Albert R."/>
            <person name="Binder M."/>
            <person name="Bloem J."/>
            <person name="Labutti K."/>
            <person name="Salamov A."/>
            <person name="Andreopoulos B."/>
            <person name="Baker S."/>
            <person name="Barry K."/>
            <person name="Bills G."/>
            <person name="Bluhm B."/>
            <person name="Cannon C."/>
            <person name="Castanera R."/>
            <person name="Culley D."/>
            <person name="Daum C."/>
            <person name="Ezra D."/>
            <person name="Gonzalez J."/>
            <person name="Henrissat B."/>
            <person name="Kuo A."/>
            <person name="Liang C."/>
            <person name="Lipzen A."/>
            <person name="Lutzoni F."/>
            <person name="Magnuson J."/>
            <person name="Mondo S."/>
            <person name="Nolan M."/>
            <person name="Ohm R."/>
            <person name="Pangilinan J."/>
            <person name="Park H.-J."/>
            <person name="Ramirez L."/>
            <person name="Alfaro M."/>
            <person name="Sun H."/>
            <person name="Tritt A."/>
            <person name="Yoshinaga Y."/>
            <person name="Zwiers L.-H."/>
            <person name="Turgeon B."/>
            <person name="Goodwin S."/>
            <person name="Spatafora J."/>
            <person name="Crous P."/>
            <person name="Grigoriev I."/>
        </authorList>
    </citation>
    <scope>NUCLEOTIDE SEQUENCE</scope>
    <source>
        <strain evidence="8 10">CBS 304.34</strain>
    </source>
</reference>
<dbReference type="InterPro" id="IPR036864">
    <property type="entry name" value="Zn2-C6_fun-type_DNA-bd_sf"/>
</dbReference>
<evidence type="ECO:0000256" key="2">
    <source>
        <dbReference type="ARBA" id="ARBA00022833"/>
    </source>
</evidence>
<organism evidence="8">
    <name type="scientific">Mytilinidion resinicola</name>
    <dbReference type="NCBI Taxonomy" id="574789"/>
    <lineage>
        <taxon>Eukaryota</taxon>
        <taxon>Fungi</taxon>
        <taxon>Dikarya</taxon>
        <taxon>Ascomycota</taxon>
        <taxon>Pezizomycotina</taxon>
        <taxon>Dothideomycetes</taxon>
        <taxon>Pleosporomycetidae</taxon>
        <taxon>Mytilinidiales</taxon>
        <taxon>Mytilinidiaceae</taxon>
        <taxon>Mytilinidion</taxon>
    </lineage>
</organism>
<keyword evidence="9" id="KW-1185">Reference proteome</keyword>
<dbReference type="SUPFAM" id="SSF57701">
    <property type="entry name" value="Zn2/Cys6 DNA-binding domain"/>
    <property type="match status" value="1"/>
</dbReference>
<evidence type="ECO:0000313" key="10">
    <source>
        <dbReference type="RefSeq" id="XP_033580238.1"/>
    </source>
</evidence>
<evidence type="ECO:0000256" key="1">
    <source>
        <dbReference type="ARBA" id="ARBA00022723"/>
    </source>
</evidence>
<feature type="region of interest" description="Disordered" evidence="6">
    <location>
        <begin position="49"/>
        <end position="75"/>
    </location>
</feature>
<dbReference type="PANTHER" id="PTHR47660:SF3">
    <property type="entry name" value="FINGER DOMAIN PROTEIN, PUTATIVE (AFU_ORTHOLOGUE AFUA_4G03310)-RELATED"/>
    <property type="match status" value="1"/>
</dbReference>
<dbReference type="OrthoDB" id="5355161at2759"/>
<accession>A0A6A6YZ44</accession>
<dbReference type="CDD" id="cd00067">
    <property type="entry name" value="GAL4"/>
    <property type="match status" value="1"/>
</dbReference>
<dbReference type="GO" id="GO:0008270">
    <property type="term" value="F:zinc ion binding"/>
    <property type="evidence" value="ECO:0007669"/>
    <property type="project" value="InterPro"/>
</dbReference>
<evidence type="ECO:0000313" key="9">
    <source>
        <dbReference type="Proteomes" id="UP000504636"/>
    </source>
</evidence>
<evidence type="ECO:0000256" key="3">
    <source>
        <dbReference type="ARBA" id="ARBA00023015"/>
    </source>
</evidence>
<keyword evidence="1" id="KW-0479">Metal-binding</keyword>
<evidence type="ECO:0000256" key="5">
    <source>
        <dbReference type="ARBA" id="ARBA00023242"/>
    </source>
</evidence>
<evidence type="ECO:0000256" key="4">
    <source>
        <dbReference type="ARBA" id="ARBA00023163"/>
    </source>
</evidence>
<protein>
    <recommendedName>
        <fullName evidence="7">Zn(2)-C6 fungal-type domain-containing protein</fullName>
    </recommendedName>
</protein>
<name>A0A6A6YZ44_9PEZI</name>
<keyword evidence="2" id="KW-0862">Zinc</keyword>
<reference evidence="10" key="2">
    <citation type="submission" date="2020-04" db="EMBL/GenBank/DDBJ databases">
        <authorList>
            <consortium name="NCBI Genome Project"/>
        </authorList>
    </citation>
    <scope>NUCLEOTIDE SEQUENCE</scope>
    <source>
        <strain evidence="10">CBS 304.34</strain>
    </source>
</reference>
<reference evidence="10" key="3">
    <citation type="submission" date="2025-04" db="UniProtKB">
        <authorList>
            <consortium name="RefSeq"/>
        </authorList>
    </citation>
    <scope>IDENTIFICATION</scope>
    <source>
        <strain evidence="10">CBS 304.34</strain>
    </source>
</reference>
<dbReference type="PANTHER" id="PTHR47660">
    <property type="entry name" value="TRANSCRIPTION FACTOR WITH C2H2 AND ZN(2)-CYS(6) DNA BINDING DOMAIN (EUROFUNG)-RELATED-RELATED"/>
    <property type="match status" value="1"/>
</dbReference>
<dbReference type="GO" id="GO:0000981">
    <property type="term" value="F:DNA-binding transcription factor activity, RNA polymerase II-specific"/>
    <property type="evidence" value="ECO:0007669"/>
    <property type="project" value="InterPro"/>
</dbReference>
<evidence type="ECO:0000256" key="6">
    <source>
        <dbReference type="SAM" id="MobiDB-lite"/>
    </source>
</evidence>
<keyword evidence="5" id="KW-0539">Nucleus</keyword>
<proteinExistence type="predicted"/>
<dbReference type="PROSITE" id="PS50048">
    <property type="entry name" value="ZN2_CY6_FUNGAL_2"/>
    <property type="match status" value="1"/>
</dbReference>
<dbReference type="SMART" id="SM00066">
    <property type="entry name" value="GAL4"/>
    <property type="match status" value="1"/>
</dbReference>
<dbReference type="Gene3D" id="4.10.240.10">
    <property type="entry name" value="Zn(2)-C6 fungal-type DNA-binding domain"/>
    <property type="match status" value="1"/>
</dbReference>
<feature type="domain" description="Zn(2)-C6 fungal-type" evidence="7">
    <location>
        <begin position="10"/>
        <end position="40"/>
    </location>
</feature>